<organism evidence="3 4">
    <name type="scientific">Triticum aestivum</name>
    <name type="common">Wheat</name>
    <dbReference type="NCBI Taxonomy" id="4565"/>
    <lineage>
        <taxon>Eukaryota</taxon>
        <taxon>Viridiplantae</taxon>
        <taxon>Streptophyta</taxon>
        <taxon>Embryophyta</taxon>
        <taxon>Tracheophyta</taxon>
        <taxon>Spermatophyta</taxon>
        <taxon>Magnoliopsida</taxon>
        <taxon>Liliopsida</taxon>
        <taxon>Poales</taxon>
        <taxon>Poaceae</taxon>
        <taxon>BOP clade</taxon>
        <taxon>Pooideae</taxon>
        <taxon>Triticodae</taxon>
        <taxon>Triticeae</taxon>
        <taxon>Triticinae</taxon>
        <taxon>Triticum</taxon>
    </lineage>
</organism>
<evidence type="ECO:0000259" key="2">
    <source>
        <dbReference type="Pfam" id="PF09133"/>
    </source>
</evidence>
<protein>
    <recommendedName>
        <fullName evidence="2">SANTA domain-containing protein</fullName>
    </recommendedName>
</protein>
<name>A0A7H4LHM9_WHEAT</name>
<dbReference type="PANTHER" id="PTHR35311">
    <property type="entry name" value="KINETOCHORE-ASSOCIATED PROTEIN KNL-2 HOMOLOG"/>
    <property type="match status" value="1"/>
</dbReference>
<feature type="compositionally biased region" description="Polar residues" evidence="1">
    <location>
        <begin position="367"/>
        <end position="379"/>
    </location>
</feature>
<accession>A0A7H4LHM9</accession>
<feature type="region of interest" description="Disordered" evidence="1">
    <location>
        <begin position="317"/>
        <end position="379"/>
    </location>
</feature>
<reference evidence="3 4" key="1">
    <citation type="submission" date="2018-05" db="EMBL/GenBank/DDBJ databases">
        <authorList>
            <person name="Thind KAUR A."/>
        </authorList>
    </citation>
    <scope>NUCLEOTIDE SEQUENCE [LARGE SCALE GENOMIC DNA]</scope>
</reference>
<feature type="region of interest" description="Disordered" evidence="1">
    <location>
        <begin position="1"/>
        <end position="34"/>
    </location>
</feature>
<feature type="compositionally biased region" description="Polar residues" evidence="1">
    <location>
        <begin position="444"/>
        <end position="464"/>
    </location>
</feature>
<feature type="domain" description="SANTA" evidence="2">
    <location>
        <begin position="67"/>
        <end position="152"/>
    </location>
</feature>
<sequence length="614" mass="66393">MAKKTPSPPPRARSRRGAAPTSPTPAAALSPPFSPAPLRTRLGAAAVAAAAAAAAAASSSPVEHPCVTLCEWWPVRVEGEERKLAVSGFTERNDAFTSAPIAHRYEPLTLQDEGGVVVLLHGSINLLRMRENGFSVQICEQFMIGFPFWWETWDSHMESYPNCFIDPREGSAQFYLEKFQLGNFIQKFGPSFIEDLLNNAKNFPIDHLDAFTESSRFQEYICGNDASTKENSAASDDARPATVANVEIGLTASSISQERDHVDIECNVSLAPAETYTGDETCKEAGNQNDTMHPDAREEDAGSHLFNSDWTCTMCPDHMPNDSEGGNATSAENATMSPDNMPNDSEGGNVTSAKNATMSPDHMSPDNMPNDSEGGNATGAENSVELLAKYPLAIVPPENANCCSEIPGASQSVEPSSYQSTPVASLKNQHCLETTEHITLTQKAVSNEDTPSSIHSDVQSQEKTVGSAEKRRSAKQVLERPTRSPMTRTSAPYGHKSRLTRSRAQSLSISTPECLKMRRTKSGRVVVPQLDPGSSRIVYDNNGLISGVAPVTGLEQVSETCKEDKGASLSDLLDCPEANNLEFRHGSPKAPAPAPSGRRQYLYNGRCLVRCLEK</sequence>
<evidence type="ECO:0000313" key="4">
    <source>
        <dbReference type="Proteomes" id="UP000280104"/>
    </source>
</evidence>
<proteinExistence type="predicted"/>
<feature type="compositionally biased region" description="Pro residues" evidence="1">
    <location>
        <begin position="1"/>
        <end position="11"/>
    </location>
</feature>
<dbReference type="AlphaFoldDB" id="A0A7H4LHM9"/>
<dbReference type="Proteomes" id="UP000280104">
    <property type="component" value="Chromosome II"/>
</dbReference>
<evidence type="ECO:0000256" key="1">
    <source>
        <dbReference type="SAM" id="MobiDB-lite"/>
    </source>
</evidence>
<dbReference type="InterPro" id="IPR015216">
    <property type="entry name" value="SANTA"/>
</dbReference>
<feature type="region of interest" description="Disordered" evidence="1">
    <location>
        <begin position="444"/>
        <end position="507"/>
    </location>
</feature>
<dbReference type="Pfam" id="PF09133">
    <property type="entry name" value="SANTA"/>
    <property type="match status" value="1"/>
</dbReference>
<feature type="compositionally biased region" description="Low complexity" evidence="1">
    <location>
        <begin position="17"/>
        <end position="31"/>
    </location>
</feature>
<feature type="region of interest" description="Disordered" evidence="1">
    <location>
        <begin position="279"/>
        <end position="299"/>
    </location>
</feature>
<feature type="compositionally biased region" description="Polar residues" evidence="1">
    <location>
        <begin position="324"/>
        <end position="358"/>
    </location>
</feature>
<gene>
    <name evidence="3" type="ORF">CAMPLR22A2D_LOCUS2728</name>
</gene>
<dbReference type="EMBL" id="LS480641">
    <property type="protein sequence ID" value="SPT18117.1"/>
    <property type="molecule type" value="Genomic_DNA"/>
</dbReference>
<evidence type="ECO:0000313" key="3">
    <source>
        <dbReference type="EMBL" id="SPT18117.1"/>
    </source>
</evidence>
<dbReference type="InterPro" id="IPR053090">
    <property type="entry name" value="Centromere_KNL-2_homolog"/>
</dbReference>
<dbReference type="PANTHER" id="PTHR35311:SF10">
    <property type="entry name" value="OS04G0347900 PROTEIN"/>
    <property type="match status" value="1"/>
</dbReference>